<evidence type="ECO:0000313" key="1">
    <source>
        <dbReference type="EMBL" id="KAJ7543712.1"/>
    </source>
</evidence>
<protein>
    <submittedName>
        <fullName evidence="1">Uncharacterized protein</fullName>
    </submittedName>
</protein>
<dbReference type="EMBL" id="CM055100">
    <property type="protein sequence ID" value="KAJ7543712.1"/>
    <property type="molecule type" value="Genomic_DNA"/>
</dbReference>
<gene>
    <name evidence="1" type="ORF">O6H91_09G049500</name>
</gene>
<organism evidence="1 2">
    <name type="scientific">Diphasiastrum complanatum</name>
    <name type="common">Issler's clubmoss</name>
    <name type="synonym">Lycopodium complanatum</name>
    <dbReference type="NCBI Taxonomy" id="34168"/>
    <lineage>
        <taxon>Eukaryota</taxon>
        <taxon>Viridiplantae</taxon>
        <taxon>Streptophyta</taxon>
        <taxon>Embryophyta</taxon>
        <taxon>Tracheophyta</taxon>
        <taxon>Lycopodiopsida</taxon>
        <taxon>Lycopodiales</taxon>
        <taxon>Lycopodiaceae</taxon>
        <taxon>Lycopodioideae</taxon>
        <taxon>Diphasiastrum</taxon>
    </lineage>
</organism>
<reference evidence="2" key="1">
    <citation type="journal article" date="2024" name="Proc. Natl. Acad. Sci. U.S.A.">
        <title>Extraordinary preservation of gene collinearity over three hundred million years revealed in homosporous lycophytes.</title>
        <authorList>
            <person name="Li C."/>
            <person name="Wickell D."/>
            <person name="Kuo L.Y."/>
            <person name="Chen X."/>
            <person name="Nie B."/>
            <person name="Liao X."/>
            <person name="Peng D."/>
            <person name="Ji J."/>
            <person name="Jenkins J."/>
            <person name="Williams M."/>
            <person name="Shu S."/>
            <person name="Plott C."/>
            <person name="Barry K."/>
            <person name="Rajasekar S."/>
            <person name="Grimwood J."/>
            <person name="Han X."/>
            <person name="Sun S."/>
            <person name="Hou Z."/>
            <person name="He W."/>
            <person name="Dai G."/>
            <person name="Sun C."/>
            <person name="Schmutz J."/>
            <person name="Leebens-Mack J.H."/>
            <person name="Li F.W."/>
            <person name="Wang L."/>
        </authorList>
    </citation>
    <scope>NUCLEOTIDE SEQUENCE [LARGE SCALE GENOMIC DNA]</scope>
    <source>
        <strain evidence="2">cv. PW_Plant_1</strain>
    </source>
</reference>
<evidence type="ECO:0000313" key="2">
    <source>
        <dbReference type="Proteomes" id="UP001162992"/>
    </source>
</evidence>
<comment type="caution">
    <text evidence="1">The sequence shown here is derived from an EMBL/GenBank/DDBJ whole genome shotgun (WGS) entry which is preliminary data.</text>
</comment>
<proteinExistence type="predicted"/>
<keyword evidence="2" id="KW-1185">Reference proteome</keyword>
<accession>A0ACC2CP27</accession>
<name>A0ACC2CP27_DIPCM</name>
<sequence length="451" mass="51315">MNNTSNLIQLMNLDNLDNSSADHRLLSNYVGKQGEIRTAFMEGISCDRSHWRTDICFVRGDVRMKTKSIQLHSQDRHRSHVVEKVKPYPRKWETAVMENVDEVTIESLYAPSVSAASTDGIMNCNVNYSTPAVIFSTGGYSGNVYHDFNDGLIPLYITTHHLQGEVVFLILEYHEWWLKKYGQVLQQLSHYPVVDLSNDYSTVHCFREAIVGLKIHDELSINPKLLADHVGSIKDFRQMLQQAFIPSDDRQLSNYASADNGRRVPQFGSSKKPKLVLIARKGSRAILNQAKLIALAKQLGFQVKVIIPTDTTKLERIFRLLNSCDVMMGVHGAAMTHLLFMRPGTVFIQIIPLGTDYPALTYYGEPAKKLGLDYIEYKITAQESSLSQKYNEHDRVLSDPQIIASQGWPSLKKYYLQGQSVRLFMPRIKLVLQKALQKIKLERNKVKISNQ</sequence>
<dbReference type="Proteomes" id="UP001162992">
    <property type="component" value="Chromosome 9"/>
</dbReference>